<dbReference type="Proteomes" id="UP001601442">
    <property type="component" value="Unassembled WGS sequence"/>
</dbReference>
<comment type="caution">
    <text evidence="3">The sequence shown here is derived from an EMBL/GenBank/DDBJ whole genome shotgun (WGS) entry which is preliminary data.</text>
</comment>
<feature type="domain" description="Amidohydrolase-related" evidence="2">
    <location>
        <begin position="93"/>
        <end position="379"/>
    </location>
</feature>
<dbReference type="PANTHER" id="PTHR21240:SF28">
    <property type="entry name" value="ISO-OROTATE DECARBOXYLASE (EUROFUNG)"/>
    <property type="match status" value="1"/>
</dbReference>
<name>A0ABW6P9N8_9NOCA</name>
<evidence type="ECO:0000313" key="3">
    <source>
        <dbReference type="EMBL" id="MFF0499873.1"/>
    </source>
</evidence>
<dbReference type="Gene3D" id="3.20.20.140">
    <property type="entry name" value="Metal-dependent hydrolases"/>
    <property type="match status" value="1"/>
</dbReference>
<accession>A0ABW6P9N8</accession>
<dbReference type="RefSeq" id="WP_387398718.1">
    <property type="nucleotide sequence ID" value="NZ_JBIAMT010000005.1"/>
</dbReference>
<dbReference type="Pfam" id="PF04909">
    <property type="entry name" value="Amidohydro_2"/>
    <property type="match status" value="1"/>
</dbReference>
<evidence type="ECO:0000313" key="4">
    <source>
        <dbReference type="Proteomes" id="UP001601442"/>
    </source>
</evidence>
<evidence type="ECO:0000259" key="2">
    <source>
        <dbReference type="Pfam" id="PF04909"/>
    </source>
</evidence>
<dbReference type="SUPFAM" id="SSF51556">
    <property type="entry name" value="Metallo-dependent hydrolases"/>
    <property type="match status" value="1"/>
</dbReference>
<dbReference type="InterPro" id="IPR032465">
    <property type="entry name" value="ACMSD"/>
</dbReference>
<sequence length="381" mass="42578">MALDPSVSIISVDDHIVETAAVWQDRLPARYRDAGPRIVERGPRELAWSYQGRIYPLLFQGNKHTRKFRDGETGRGADLFARHYDDMIEAAYDIDARVAAMDVDGVQAQLLFPTFPRFAGTQFIEGSDRDVALASVQAWNDWMLDEVCTRHPGRFIPQVILPLWDVELATTELRRAAAKGARSVAFCENPSPFGLPSLASGQWAPLFAAAEETEIVLSMHIGTSGSLPKWSPETPDSVGIALCGVNSMLVLGELTLTNAILAFPNLKIALSEGGAGWLPYVLERLDYTWERSRYEGVQLEMKPSEIYRRNFWTCIISDEAAIRARDVIGVDKLMLETDFPHNDSNYPHSRKVITDMLAGVPDHEARQIAETNARTLYRFPA</sequence>
<dbReference type="PANTHER" id="PTHR21240">
    <property type="entry name" value="2-AMINO-3-CARBOXYLMUCONATE-6-SEMIALDEHYDE DECARBOXYLASE"/>
    <property type="match status" value="1"/>
</dbReference>
<organism evidence="3 4">
    <name type="scientific">Nocardia aobensis</name>
    <dbReference type="NCBI Taxonomy" id="257277"/>
    <lineage>
        <taxon>Bacteria</taxon>
        <taxon>Bacillati</taxon>
        <taxon>Actinomycetota</taxon>
        <taxon>Actinomycetes</taxon>
        <taxon>Mycobacteriales</taxon>
        <taxon>Nocardiaceae</taxon>
        <taxon>Nocardia</taxon>
    </lineage>
</organism>
<dbReference type="InterPro" id="IPR006680">
    <property type="entry name" value="Amidohydro-rel"/>
</dbReference>
<proteinExistence type="predicted"/>
<evidence type="ECO:0000256" key="1">
    <source>
        <dbReference type="ARBA" id="ARBA00023239"/>
    </source>
</evidence>
<dbReference type="InterPro" id="IPR032466">
    <property type="entry name" value="Metal_Hydrolase"/>
</dbReference>
<reference evidence="3 4" key="1">
    <citation type="submission" date="2024-10" db="EMBL/GenBank/DDBJ databases">
        <title>The Natural Products Discovery Center: Release of the First 8490 Sequenced Strains for Exploring Actinobacteria Biosynthetic Diversity.</title>
        <authorList>
            <person name="Kalkreuter E."/>
            <person name="Kautsar S.A."/>
            <person name="Yang D."/>
            <person name="Bader C.D."/>
            <person name="Teijaro C.N."/>
            <person name="Fluegel L."/>
            <person name="Davis C.M."/>
            <person name="Simpson J.R."/>
            <person name="Lauterbach L."/>
            <person name="Steele A.D."/>
            <person name="Gui C."/>
            <person name="Meng S."/>
            <person name="Li G."/>
            <person name="Viehrig K."/>
            <person name="Ye F."/>
            <person name="Su P."/>
            <person name="Kiefer A.F."/>
            <person name="Nichols A."/>
            <person name="Cepeda A.J."/>
            <person name="Yan W."/>
            <person name="Fan B."/>
            <person name="Jiang Y."/>
            <person name="Adhikari A."/>
            <person name="Zheng C.-J."/>
            <person name="Schuster L."/>
            <person name="Cowan T.M."/>
            <person name="Smanski M.J."/>
            <person name="Chevrette M.G."/>
            <person name="De Carvalho L.P.S."/>
            <person name="Shen B."/>
        </authorList>
    </citation>
    <scope>NUCLEOTIDE SEQUENCE [LARGE SCALE GENOMIC DNA]</scope>
    <source>
        <strain evidence="3 4">NPDC004119</strain>
    </source>
</reference>
<dbReference type="EMBL" id="JBIAMT010000005">
    <property type="protein sequence ID" value="MFF0499873.1"/>
    <property type="molecule type" value="Genomic_DNA"/>
</dbReference>
<gene>
    <name evidence="3" type="ORF">ACFYU5_25970</name>
</gene>
<keyword evidence="4" id="KW-1185">Reference proteome</keyword>
<keyword evidence="1" id="KW-0456">Lyase</keyword>
<protein>
    <submittedName>
        <fullName evidence="3">Amidohydrolase family protein</fullName>
    </submittedName>
</protein>